<dbReference type="SUPFAM" id="SSF53756">
    <property type="entry name" value="UDP-Glycosyltransferase/glycogen phosphorylase"/>
    <property type="match status" value="1"/>
</dbReference>
<dbReference type="PANTHER" id="PTHR11468">
    <property type="entry name" value="GLYCOGEN PHOSPHORYLASE"/>
    <property type="match status" value="1"/>
</dbReference>
<evidence type="ECO:0000256" key="9">
    <source>
        <dbReference type="RuleBase" id="RU000587"/>
    </source>
</evidence>
<dbReference type="EMBL" id="AFNH02001162">
    <property type="protein sequence ID" value="EZG43928.1"/>
    <property type="molecule type" value="Genomic_DNA"/>
</dbReference>
<comment type="cofactor">
    <cofactor evidence="2 9">
        <name>pyridoxal 5'-phosphate</name>
        <dbReference type="ChEBI" id="CHEBI:597326"/>
    </cofactor>
</comment>
<proteinExistence type="inferred from homology"/>
<evidence type="ECO:0000256" key="2">
    <source>
        <dbReference type="ARBA" id="ARBA00001933"/>
    </source>
</evidence>
<reference evidence="11" key="1">
    <citation type="submission" date="2013-12" db="EMBL/GenBank/DDBJ databases">
        <authorList>
            <person name="Omoto C.K."/>
            <person name="Sibley D."/>
            <person name="Venepally P."/>
            <person name="Hadjithomas M."/>
            <person name="Karamycheva S."/>
            <person name="Brunk B."/>
            <person name="Roos D."/>
            <person name="Caler E."/>
            <person name="Lorenzi H."/>
        </authorList>
    </citation>
    <scope>NUCLEOTIDE SEQUENCE</scope>
</reference>
<evidence type="ECO:0000256" key="5">
    <source>
        <dbReference type="ARBA" id="ARBA00022679"/>
    </source>
</evidence>
<dbReference type="OMA" id="WLKQANP"/>
<feature type="modified residue" description="N6-(pyridoxal phosphate)lysine" evidence="8">
    <location>
        <position position="732"/>
    </location>
</feature>
<comment type="similarity">
    <text evidence="3 9">Belongs to the glycogen phosphorylase family.</text>
</comment>
<keyword evidence="12" id="KW-1185">Reference proteome</keyword>
<keyword evidence="5 9" id="KW-0808">Transferase</keyword>
<feature type="compositionally biased region" description="Low complexity" evidence="10">
    <location>
        <begin position="928"/>
        <end position="945"/>
    </location>
</feature>
<dbReference type="GO" id="GO:0005737">
    <property type="term" value="C:cytoplasm"/>
    <property type="evidence" value="ECO:0007669"/>
    <property type="project" value="TreeGrafter"/>
</dbReference>
<keyword evidence="6 8" id="KW-0663">Pyridoxal phosphate</keyword>
<dbReference type="Gene3D" id="3.40.50.2000">
    <property type="entry name" value="Glycogen Phosphorylase B"/>
    <property type="match status" value="2"/>
</dbReference>
<dbReference type="Proteomes" id="UP000019763">
    <property type="component" value="Unassembled WGS sequence"/>
</dbReference>
<dbReference type="InterPro" id="IPR035090">
    <property type="entry name" value="Pyridoxal_P_attach_site"/>
</dbReference>
<comment type="caution">
    <text evidence="11">The sequence shown here is derived from an EMBL/GenBank/DDBJ whole genome shotgun (WGS) entry which is preliminary data.</text>
</comment>
<evidence type="ECO:0000256" key="4">
    <source>
        <dbReference type="ARBA" id="ARBA00022676"/>
    </source>
</evidence>
<dbReference type="PROSITE" id="PS00102">
    <property type="entry name" value="PHOSPHORYLASE"/>
    <property type="match status" value="1"/>
</dbReference>
<dbReference type="InterPro" id="IPR011833">
    <property type="entry name" value="Glycg_phsphrylas"/>
</dbReference>
<evidence type="ECO:0000256" key="6">
    <source>
        <dbReference type="ARBA" id="ARBA00022898"/>
    </source>
</evidence>
<dbReference type="GeneID" id="22915392"/>
<dbReference type="VEuPathDB" id="CryptoDB:GNI_155700"/>
<comment type="function">
    <text evidence="9">Allosteric enzyme that catalyzes the rate-limiting step in glycogen catabolism, the phosphorolytic cleavage of glycogen to produce glucose-1-phosphate, and plays a central role in maintaining cellular and organismal glucose homeostasis.</text>
</comment>
<protein>
    <recommendedName>
        <fullName evidence="9">Alpha-1,4 glucan phosphorylase</fullName>
        <ecNumber evidence="9">2.4.1.1</ecNumber>
    </recommendedName>
</protein>
<evidence type="ECO:0000313" key="11">
    <source>
        <dbReference type="EMBL" id="EZG43928.1"/>
    </source>
</evidence>
<dbReference type="GO" id="GO:0005980">
    <property type="term" value="P:glycogen catabolic process"/>
    <property type="evidence" value="ECO:0007669"/>
    <property type="project" value="TreeGrafter"/>
</dbReference>
<dbReference type="PIRSF" id="PIRSF000460">
    <property type="entry name" value="Pprylas_GlgP"/>
    <property type="match status" value="1"/>
</dbReference>
<dbReference type="PANTHER" id="PTHR11468:SF3">
    <property type="entry name" value="GLYCOGEN PHOSPHORYLASE, LIVER FORM"/>
    <property type="match status" value="1"/>
</dbReference>
<evidence type="ECO:0000256" key="8">
    <source>
        <dbReference type="PIRSR" id="PIRSR000460-1"/>
    </source>
</evidence>
<dbReference type="OrthoDB" id="9215500at2759"/>
<accession>A0A023B035</accession>
<dbReference type="GO" id="GO:0008184">
    <property type="term" value="F:glycogen phosphorylase activity"/>
    <property type="evidence" value="ECO:0007669"/>
    <property type="project" value="InterPro"/>
</dbReference>
<comment type="catalytic activity">
    <reaction evidence="1 9">
        <text>[(1-&gt;4)-alpha-D-glucosyl](n) + phosphate = [(1-&gt;4)-alpha-D-glucosyl](n-1) + alpha-D-glucose 1-phosphate</text>
        <dbReference type="Rhea" id="RHEA:41732"/>
        <dbReference type="Rhea" id="RHEA-COMP:9584"/>
        <dbReference type="Rhea" id="RHEA-COMP:9586"/>
        <dbReference type="ChEBI" id="CHEBI:15444"/>
        <dbReference type="ChEBI" id="CHEBI:43474"/>
        <dbReference type="ChEBI" id="CHEBI:58601"/>
        <dbReference type="EC" id="2.4.1.1"/>
    </reaction>
</comment>
<name>A0A023B035_GRENI</name>
<evidence type="ECO:0000256" key="3">
    <source>
        <dbReference type="ARBA" id="ARBA00006047"/>
    </source>
</evidence>
<evidence type="ECO:0000256" key="10">
    <source>
        <dbReference type="SAM" id="MobiDB-lite"/>
    </source>
</evidence>
<dbReference type="EC" id="2.4.1.1" evidence="9"/>
<dbReference type="FunFam" id="3.40.50.2000:FF:000002">
    <property type="entry name" value="Alpha-1,4 glucan phosphorylase"/>
    <property type="match status" value="1"/>
</dbReference>
<sequence>MADPVFAPRRLNSAAFEMQRKSSFSKLDASQHTRVLAFDYSGDVSPGAFSEGQQKLWSLMHKHMSTDAATIQRQIVNHVEYTLARNRFNVDQESVYRATAYSIRDRLIELLNDTNQYFVTKDVKRCYYLSLEFLVGRAMQNALVNLDIEEQYRKALGDLGYKLEALYEYEHDAALGNGGLGRLAACFLDSMATTNYACWGYGIRYTYGIFEQKIVNGWQCEYPDYWLIQDNPWEVVRHDVTYAVRFGGHVKSYTDEKGRFRQKWVGGQIVQAVAYDNPIPGFDTFNCINLRLWKAAPSKEFDFDSFNAGKYMEAIKDRQDAESISSVLYPNDNMPEGKELRLKQQYFFVCATIQDVLRRFKKKENRDWRDLPKKVALQLNDTHPTIGIPELIRILVDVEGLEWDVAVDITRKVFAYTNHTVLPEALEKWSASLMARLLPRHILIINELNHRFLQDVRSVWGDDYSKISKMSIYEDGYEKLIRMANLAVIGGHRCNGVAVIHSDLVKRDLFPEFAEYFRLKGEPDYFTNVTNGVTPRRWLHNANRLLSNLISQWLGSDGWLKDLTMIKGLENHIEDPALIKEWAEVKLKNKERLALWIKHHGGPEVDPKTMLFDVQVKRLHEYKRQHLNVFYMLHRYLTIKDMSPEQRRSMVPRLSMVGGKAAPGYATAKTMIKMINCVGDLVNNDPDVSPYFKVFFLPNYNVSSAAVIIPASNINQQISTAGMEASGTSNMKFVMNGSLIIGTMDGANVEIVEEGGDDTAFIFGALEPDVERIRRNARNGDYPIDHRLQRVYNFIRSGALARGDSNAQSQFCGLIDRLLNNGHDANGDYYLVAHDFPSYIDANERVDRLYKDETAWWTTTIKAAANMGKFSTDRTIHEYAQNIWNLTTCEVVGPTQDQVKRLMSNASITGPPTGNENATLNKNSAEKPAAGQPTTTLPTTTEPATQKPKPERETAPGTPMAINAAQKK</sequence>
<dbReference type="GO" id="GO:0030170">
    <property type="term" value="F:pyridoxal phosphate binding"/>
    <property type="evidence" value="ECO:0007669"/>
    <property type="project" value="InterPro"/>
</dbReference>
<evidence type="ECO:0000256" key="7">
    <source>
        <dbReference type="ARBA" id="ARBA00023277"/>
    </source>
</evidence>
<keyword evidence="7 9" id="KW-0119">Carbohydrate metabolism</keyword>
<evidence type="ECO:0000313" key="12">
    <source>
        <dbReference type="Proteomes" id="UP000019763"/>
    </source>
</evidence>
<evidence type="ECO:0000256" key="1">
    <source>
        <dbReference type="ARBA" id="ARBA00001275"/>
    </source>
</evidence>
<dbReference type="NCBIfam" id="TIGR02093">
    <property type="entry name" value="P_ylase"/>
    <property type="match status" value="1"/>
</dbReference>
<dbReference type="RefSeq" id="XP_011132899.1">
    <property type="nucleotide sequence ID" value="XM_011134597.1"/>
</dbReference>
<feature type="region of interest" description="Disordered" evidence="10">
    <location>
        <begin position="905"/>
        <end position="968"/>
    </location>
</feature>
<dbReference type="Pfam" id="PF00343">
    <property type="entry name" value="Phosphorylase"/>
    <property type="match status" value="1"/>
</dbReference>
<dbReference type="InterPro" id="IPR000811">
    <property type="entry name" value="Glyco_trans_35"/>
</dbReference>
<gene>
    <name evidence="11" type="ORF">GNI_155700</name>
</gene>
<dbReference type="AlphaFoldDB" id="A0A023B035"/>
<organism evidence="11 12">
    <name type="scientific">Gregarina niphandrodes</name>
    <name type="common">Septate eugregarine</name>
    <dbReference type="NCBI Taxonomy" id="110365"/>
    <lineage>
        <taxon>Eukaryota</taxon>
        <taxon>Sar</taxon>
        <taxon>Alveolata</taxon>
        <taxon>Apicomplexa</taxon>
        <taxon>Conoidasida</taxon>
        <taxon>Gregarinasina</taxon>
        <taxon>Eugregarinorida</taxon>
        <taxon>Gregarinidae</taxon>
        <taxon>Gregarina</taxon>
    </lineage>
</organism>
<feature type="compositionally biased region" description="Polar residues" evidence="10">
    <location>
        <begin position="905"/>
        <end position="923"/>
    </location>
</feature>
<dbReference type="eggNOG" id="KOG2099">
    <property type="taxonomic scope" value="Eukaryota"/>
</dbReference>
<keyword evidence="4 9" id="KW-0328">Glycosyltransferase</keyword>
<dbReference type="CDD" id="cd04300">
    <property type="entry name" value="GT35_Glycogen_Phosphorylase"/>
    <property type="match status" value="1"/>
</dbReference>